<dbReference type="KEGG" id="aly:9329535"/>
<evidence type="ECO:0000256" key="4">
    <source>
        <dbReference type="ARBA" id="ARBA00022741"/>
    </source>
</evidence>
<evidence type="ECO:0000256" key="3">
    <source>
        <dbReference type="ARBA" id="ARBA00022679"/>
    </source>
</evidence>
<evidence type="ECO:0000256" key="1">
    <source>
        <dbReference type="ARBA" id="ARBA00008941"/>
    </source>
</evidence>
<keyword evidence="9" id="KW-1185">Reference proteome</keyword>
<name>D7KBR3_ARALL</name>
<dbReference type="GO" id="GO:0004430">
    <property type="term" value="F:1-phosphatidylinositol 4-kinase activity"/>
    <property type="evidence" value="ECO:0007669"/>
    <property type="project" value="UniProtKB-EC"/>
</dbReference>
<dbReference type="PANTHER" id="PTHR45800">
    <property type="entry name" value="PHOSPHATIDYLINOSITOL 4-KINASE GAMMA"/>
    <property type="match status" value="1"/>
</dbReference>
<evidence type="ECO:0000313" key="9">
    <source>
        <dbReference type="Proteomes" id="UP000008694"/>
    </source>
</evidence>
<dbReference type="EMBL" id="GL348713">
    <property type="protein sequence ID" value="EFH66991.1"/>
    <property type="molecule type" value="Genomic_DNA"/>
</dbReference>
<dbReference type="Pfam" id="PF00454">
    <property type="entry name" value="PI3_PI4_kinase"/>
    <property type="match status" value="1"/>
</dbReference>
<dbReference type="Proteomes" id="UP000008694">
    <property type="component" value="Unassembled WGS sequence"/>
</dbReference>
<dbReference type="InterPro" id="IPR000403">
    <property type="entry name" value="PI3/4_kinase_cat_dom"/>
</dbReference>
<dbReference type="STRING" id="81972.D7KBR3"/>
<evidence type="ECO:0000313" key="8">
    <source>
        <dbReference type="EMBL" id="EFH66991.1"/>
    </source>
</evidence>
<dbReference type="OrthoDB" id="1112424at2759"/>
<dbReference type="HOGENOM" id="CLU_895299_0_0_1"/>
<comment type="similarity">
    <text evidence="1">Belongs to the PI3/PI4-kinase family. Type II PI4K subfamily.</text>
</comment>
<dbReference type="InterPro" id="IPR044571">
    <property type="entry name" value="P4KG1-8"/>
</dbReference>
<feature type="domain" description="PI3K/PI4K catalytic" evidence="7">
    <location>
        <begin position="137"/>
        <end position="262"/>
    </location>
</feature>
<evidence type="ECO:0000259" key="7">
    <source>
        <dbReference type="Pfam" id="PF00454"/>
    </source>
</evidence>
<keyword evidence="5" id="KW-0418">Kinase</keyword>
<accession>D7KBR3</accession>
<evidence type="ECO:0000256" key="2">
    <source>
        <dbReference type="ARBA" id="ARBA00012169"/>
    </source>
</evidence>
<dbReference type="GO" id="GO:0005524">
    <property type="term" value="F:ATP binding"/>
    <property type="evidence" value="ECO:0007669"/>
    <property type="project" value="UniProtKB-KW"/>
</dbReference>
<keyword evidence="3" id="KW-0808">Transferase</keyword>
<protein>
    <recommendedName>
        <fullName evidence="2">1-phosphatidylinositol 4-kinase</fullName>
        <ecNumber evidence="2">2.7.1.67</ecNumber>
    </recommendedName>
</protein>
<evidence type="ECO:0000256" key="6">
    <source>
        <dbReference type="ARBA" id="ARBA00022840"/>
    </source>
</evidence>
<reference evidence="9" key="1">
    <citation type="journal article" date="2011" name="Nat. Genet.">
        <title>The Arabidopsis lyrata genome sequence and the basis of rapid genome size change.</title>
        <authorList>
            <person name="Hu T.T."/>
            <person name="Pattyn P."/>
            <person name="Bakker E.G."/>
            <person name="Cao J."/>
            <person name="Cheng J.-F."/>
            <person name="Clark R.M."/>
            <person name="Fahlgren N."/>
            <person name="Fawcett J.A."/>
            <person name="Grimwood J."/>
            <person name="Gundlach H."/>
            <person name="Haberer G."/>
            <person name="Hollister J.D."/>
            <person name="Ossowski S."/>
            <person name="Ottilar R.P."/>
            <person name="Salamov A.A."/>
            <person name="Schneeberger K."/>
            <person name="Spannagl M."/>
            <person name="Wang X."/>
            <person name="Yang L."/>
            <person name="Nasrallah M.E."/>
            <person name="Bergelson J."/>
            <person name="Carrington J.C."/>
            <person name="Gaut B.S."/>
            <person name="Schmutz J."/>
            <person name="Mayer K.F.X."/>
            <person name="Van de Peer Y."/>
            <person name="Grigoriev I.V."/>
            <person name="Nordborg M."/>
            <person name="Weigel D."/>
            <person name="Guo Y.-L."/>
        </authorList>
    </citation>
    <scope>NUCLEOTIDE SEQUENCE [LARGE SCALE GENOMIC DNA]</scope>
    <source>
        <strain evidence="9">cv. MN47</strain>
    </source>
</reference>
<sequence length="311" mass="35572">MEDVFPNLSQVPEEIRTHLEKMIDWLRQAIVGRNELDRFRGAEHILKVCDSSGNLVCLFKAFNAGDENLAKNEACVYLLDHPENDHRSVSPKIYGFSRVRPTVFLRFRLGNEMKMGILIEYAESKGCARRSGLGIPVNEVHKILITDIRFGNSDRNVENVLVQESENGAIQLVPVDHEMCFGNEVQPYNICSPCWLGWLKEEMNLNQVFSSESVSYVTGLDVEKDIEFVRRCGWEPGIEFSEKFKVFGTFLKKAVFQGLTGFHIGLIAAFKCENMNFNLQSIIDDVARDDDFYDNVGIRLEEALKQYQEEV</sequence>
<dbReference type="eggNOG" id="KOG2381">
    <property type="taxonomic scope" value="Eukaryota"/>
</dbReference>
<organism evidence="9">
    <name type="scientific">Arabidopsis lyrata subsp. lyrata</name>
    <name type="common">Lyre-leaved rock-cress</name>
    <dbReference type="NCBI Taxonomy" id="81972"/>
    <lineage>
        <taxon>Eukaryota</taxon>
        <taxon>Viridiplantae</taxon>
        <taxon>Streptophyta</taxon>
        <taxon>Embryophyta</taxon>
        <taxon>Tracheophyta</taxon>
        <taxon>Spermatophyta</taxon>
        <taxon>Magnoliopsida</taxon>
        <taxon>eudicotyledons</taxon>
        <taxon>Gunneridae</taxon>
        <taxon>Pentapetalae</taxon>
        <taxon>rosids</taxon>
        <taxon>malvids</taxon>
        <taxon>Brassicales</taxon>
        <taxon>Brassicaceae</taxon>
        <taxon>Camelineae</taxon>
        <taxon>Arabidopsis</taxon>
    </lineage>
</organism>
<proteinExistence type="inferred from homology"/>
<dbReference type="AlphaFoldDB" id="D7KBR3"/>
<dbReference type="PANTHER" id="PTHR45800:SF30">
    <property type="entry name" value="1-PHOSPHATIDYLINOSITOL 4-KINASE"/>
    <property type="match status" value="1"/>
</dbReference>
<keyword evidence="6" id="KW-0067">ATP-binding</keyword>
<keyword evidence="4" id="KW-0547">Nucleotide-binding</keyword>
<gene>
    <name evidence="8" type="ORF">ARALYDRAFT_890279</name>
</gene>
<dbReference type="EC" id="2.7.1.67" evidence="2"/>
<dbReference type="Gramene" id="scaffold_103073.1">
    <property type="protein sequence ID" value="scaffold_103073.1"/>
    <property type="gene ID" value="scaffold_103073.1"/>
</dbReference>
<evidence type="ECO:0000256" key="5">
    <source>
        <dbReference type="ARBA" id="ARBA00022777"/>
    </source>
</evidence>